<reference evidence="2" key="1">
    <citation type="submission" date="2019-08" db="EMBL/GenBank/DDBJ databases">
        <authorList>
            <person name="Kucharzyk K."/>
            <person name="Murdoch R.W."/>
            <person name="Higgins S."/>
            <person name="Loffler F."/>
        </authorList>
    </citation>
    <scope>NUCLEOTIDE SEQUENCE</scope>
</reference>
<dbReference type="InterPro" id="IPR036388">
    <property type="entry name" value="WH-like_DNA-bd_sf"/>
</dbReference>
<dbReference type="GO" id="GO:0003677">
    <property type="term" value="F:DNA binding"/>
    <property type="evidence" value="ECO:0007669"/>
    <property type="project" value="UniProtKB-KW"/>
</dbReference>
<protein>
    <submittedName>
        <fullName evidence="2">HTH-type transcriptional regulator CymR</fullName>
    </submittedName>
</protein>
<evidence type="ECO:0000256" key="1">
    <source>
        <dbReference type="ARBA" id="ARBA00023125"/>
    </source>
</evidence>
<dbReference type="InterPro" id="IPR030489">
    <property type="entry name" value="TR_Rrf2-type_CS"/>
</dbReference>
<dbReference type="SUPFAM" id="SSF46785">
    <property type="entry name" value="Winged helix' DNA-binding domain"/>
    <property type="match status" value="1"/>
</dbReference>
<dbReference type="PROSITE" id="PS51197">
    <property type="entry name" value="HTH_RRF2_2"/>
    <property type="match status" value="1"/>
</dbReference>
<accession>A0A644V3Y3</accession>
<dbReference type="Pfam" id="PF02082">
    <property type="entry name" value="Rrf2"/>
    <property type="match status" value="1"/>
</dbReference>
<dbReference type="Gene3D" id="1.10.10.10">
    <property type="entry name" value="Winged helix-like DNA-binding domain superfamily/Winged helix DNA-binding domain"/>
    <property type="match status" value="1"/>
</dbReference>
<dbReference type="PROSITE" id="PS01332">
    <property type="entry name" value="HTH_RRF2_1"/>
    <property type="match status" value="1"/>
</dbReference>
<dbReference type="InterPro" id="IPR036390">
    <property type="entry name" value="WH_DNA-bd_sf"/>
</dbReference>
<dbReference type="AlphaFoldDB" id="A0A644V3Y3"/>
<evidence type="ECO:0000313" key="2">
    <source>
        <dbReference type="EMBL" id="MPL86056.1"/>
    </source>
</evidence>
<dbReference type="InterPro" id="IPR000944">
    <property type="entry name" value="Tscrpt_reg_Rrf2"/>
</dbReference>
<dbReference type="CDD" id="cd00090">
    <property type="entry name" value="HTH_ARSR"/>
    <property type="match status" value="1"/>
</dbReference>
<dbReference type="GO" id="GO:0003700">
    <property type="term" value="F:DNA-binding transcription factor activity"/>
    <property type="evidence" value="ECO:0007669"/>
    <property type="project" value="TreeGrafter"/>
</dbReference>
<proteinExistence type="predicted"/>
<comment type="caution">
    <text evidence="2">The sequence shown here is derived from an EMBL/GenBank/DDBJ whole genome shotgun (WGS) entry which is preliminary data.</text>
</comment>
<organism evidence="2">
    <name type="scientific">bioreactor metagenome</name>
    <dbReference type="NCBI Taxonomy" id="1076179"/>
    <lineage>
        <taxon>unclassified sequences</taxon>
        <taxon>metagenomes</taxon>
        <taxon>ecological metagenomes</taxon>
    </lineage>
</organism>
<dbReference type="PANTHER" id="PTHR33221">
    <property type="entry name" value="WINGED HELIX-TURN-HELIX TRANSCRIPTIONAL REGULATOR, RRF2 FAMILY"/>
    <property type="match status" value="1"/>
</dbReference>
<dbReference type="NCBIfam" id="TIGR00738">
    <property type="entry name" value="rrf2_super"/>
    <property type="match status" value="1"/>
</dbReference>
<sequence length="155" mass="17409">MRISTKGRYALRIMIYLAEHYTFGYLAVKDIAEEEALSPKYVEQIMGKLTKAGLVNAIRGAHGGYRLTDSPSHYSVCQIVKATESSTDFAPCTNVDGSPCPRHTKCISSDVWQLVQSTVEEMLDNLTLIDILRMQENKLGTPSLYLTYLSHFKKN</sequence>
<keyword evidence="1" id="KW-0238">DNA-binding</keyword>
<gene>
    <name evidence="2" type="primary">cymR_8</name>
    <name evidence="2" type="ORF">SDC9_32032</name>
</gene>
<dbReference type="PANTHER" id="PTHR33221:SF5">
    <property type="entry name" value="HTH-TYPE TRANSCRIPTIONAL REGULATOR ISCR"/>
    <property type="match status" value="1"/>
</dbReference>
<dbReference type="EMBL" id="VSSQ01000215">
    <property type="protein sequence ID" value="MPL86056.1"/>
    <property type="molecule type" value="Genomic_DNA"/>
</dbReference>
<dbReference type="InterPro" id="IPR011991">
    <property type="entry name" value="ArsR-like_HTH"/>
</dbReference>
<name>A0A644V3Y3_9ZZZZ</name>
<dbReference type="GO" id="GO:0005829">
    <property type="term" value="C:cytosol"/>
    <property type="evidence" value="ECO:0007669"/>
    <property type="project" value="TreeGrafter"/>
</dbReference>